<protein>
    <recommendedName>
        <fullName evidence="1">non-specific serine/threonine protein kinase</fullName>
        <ecNumber evidence="1">2.7.11.1</ecNumber>
    </recommendedName>
</protein>
<reference evidence="14" key="1">
    <citation type="submission" date="2022-10" db="EMBL/GenBank/DDBJ databases">
        <title>Novel sulphate-reducing endosymbionts in the free-living metamonad Anaeramoeba.</title>
        <authorList>
            <person name="Jerlstrom-Hultqvist J."/>
            <person name="Cepicka I."/>
            <person name="Gallot-Lavallee L."/>
            <person name="Salas-Leiva D."/>
            <person name="Curtis B.A."/>
            <person name="Zahonova K."/>
            <person name="Pipaliya S."/>
            <person name="Dacks J."/>
            <person name="Roger A.J."/>
        </authorList>
    </citation>
    <scope>NUCLEOTIDE SEQUENCE</scope>
    <source>
        <strain evidence="14">BMAN</strain>
    </source>
</reference>
<dbReference type="SUPFAM" id="SSF103243">
    <property type="entry name" value="KA1-like"/>
    <property type="match status" value="1"/>
</dbReference>
<sequence length="494" mass="57803">MAKSQPLLKIGHYEIGKTIGEGTFGKVKIGTHDKTGHQVAIKILNKNKINTHKMTAKVVREIQIMKMFIHPHVTRLLEVIQANTDIFMIMEYIPGGELFDYITKNEISEIQARKFFQQLISGVHYCHQRRVVHRDLKPENLLLNENLELKIADFGLSKIMEDGEFLATSCGSPYYASPEVVSGTIYVGPEIDVWSCGVILFALLTKKLPFNDKRTSILFQKIRKAEYIIPPFVSSSAADLISKMLNPDPIKRITISQIMEHSWFSEEIPNYILEWKSYGEILTRIEKPDPEILKLLCIYLNSNEKTALKLLKSGQNQEYILFYKLIYEKKLEEKKNENNDNKNKNENENETKSNQEEFNLKDIYSIPTILKKNQRESQSKRGVIHDKQWNLGVVLRESPEKIMSEVYRVMKLCKLEWFIENDFRLRCRISKTENDFQNSNKQIPDIEIQICLFSLVKNEKKFVLDFRKIRGEIFWFFHVCSFMINSLEIEKFLQ</sequence>
<evidence type="ECO:0000256" key="8">
    <source>
        <dbReference type="ARBA" id="ARBA00048679"/>
    </source>
</evidence>
<organism evidence="14 15">
    <name type="scientific">Anaeramoeba ignava</name>
    <name type="common">Anaerobic marine amoeba</name>
    <dbReference type="NCBI Taxonomy" id="1746090"/>
    <lineage>
        <taxon>Eukaryota</taxon>
        <taxon>Metamonada</taxon>
        <taxon>Anaeramoebidae</taxon>
        <taxon>Anaeramoeba</taxon>
    </lineage>
</organism>
<dbReference type="PANTHER" id="PTHR24346:SF110">
    <property type="entry name" value="NON-SPECIFIC SERINE_THREONINE PROTEIN KINASE"/>
    <property type="match status" value="1"/>
</dbReference>
<dbReference type="SMART" id="SM00220">
    <property type="entry name" value="S_TKc"/>
    <property type="match status" value="1"/>
</dbReference>
<dbReference type="Proteomes" id="UP001149090">
    <property type="component" value="Unassembled WGS sequence"/>
</dbReference>
<feature type="domain" description="Protein kinase" evidence="12">
    <location>
        <begin position="13"/>
        <end position="264"/>
    </location>
</feature>
<dbReference type="PROSITE" id="PS00107">
    <property type="entry name" value="PROTEIN_KINASE_ATP"/>
    <property type="match status" value="1"/>
</dbReference>
<dbReference type="InterPro" id="IPR001772">
    <property type="entry name" value="KA1_dom"/>
</dbReference>
<comment type="caution">
    <text evidence="14">The sequence shown here is derived from an EMBL/GenBank/DDBJ whole genome shotgun (WGS) entry which is preliminary data.</text>
</comment>
<dbReference type="InterPro" id="IPR008271">
    <property type="entry name" value="Ser/Thr_kinase_AS"/>
</dbReference>
<evidence type="ECO:0000256" key="3">
    <source>
        <dbReference type="ARBA" id="ARBA00022679"/>
    </source>
</evidence>
<feature type="coiled-coil region" evidence="11">
    <location>
        <begin position="324"/>
        <end position="354"/>
    </location>
</feature>
<dbReference type="AlphaFoldDB" id="A0A9Q0LS41"/>
<dbReference type="Gene3D" id="3.30.310.80">
    <property type="entry name" value="Kinase associated domain 1, KA1"/>
    <property type="match status" value="1"/>
</dbReference>
<comment type="similarity">
    <text evidence="10">Belongs to the protein kinase superfamily.</text>
</comment>
<dbReference type="PROSITE" id="PS00108">
    <property type="entry name" value="PROTEIN_KINASE_ST"/>
    <property type="match status" value="1"/>
</dbReference>
<evidence type="ECO:0000313" key="14">
    <source>
        <dbReference type="EMBL" id="KAJ5077701.1"/>
    </source>
</evidence>
<keyword evidence="15" id="KW-1185">Reference proteome</keyword>
<dbReference type="Gene3D" id="1.10.510.10">
    <property type="entry name" value="Transferase(Phosphotransferase) domain 1"/>
    <property type="match status" value="1"/>
</dbReference>
<evidence type="ECO:0000256" key="6">
    <source>
        <dbReference type="ARBA" id="ARBA00022840"/>
    </source>
</evidence>
<evidence type="ECO:0000256" key="4">
    <source>
        <dbReference type="ARBA" id="ARBA00022741"/>
    </source>
</evidence>
<dbReference type="InterPro" id="IPR017441">
    <property type="entry name" value="Protein_kinase_ATP_BS"/>
</dbReference>
<name>A0A9Q0LS41_ANAIG</name>
<dbReference type="GO" id="GO:0005737">
    <property type="term" value="C:cytoplasm"/>
    <property type="evidence" value="ECO:0007669"/>
    <property type="project" value="TreeGrafter"/>
</dbReference>
<evidence type="ECO:0000259" key="12">
    <source>
        <dbReference type="PROSITE" id="PS50011"/>
    </source>
</evidence>
<dbReference type="SUPFAM" id="SSF56112">
    <property type="entry name" value="Protein kinase-like (PK-like)"/>
    <property type="match status" value="1"/>
</dbReference>
<keyword evidence="11" id="KW-0175">Coiled coil</keyword>
<dbReference type="InterPro" id="IPR000719">
    <property type="entry name" value="Prot_kinase_dom"/>
</dbReference>
<feature type="binding site" evidence="9">
    <location>
        <position position="42"/>
    </location>
    <ligand>
        <name>ATP</name>
        <dbReference type="ChEBI" id="CHEBI:30616"/>
    </ligand>
</feature>
<dbReference type="PROSITE" id="PS50011">
    <property type="entry name" value="PROTEIN_KINASE_DOM"/>
    <property type="match status" value="1"/>
</dbReference>
<dbReference type="GO" id="GO:0004674">
    <property type="term" value="F:protein serine/threonine kinase activity"/>
    <property type="evidence" value="ECO:0007669"/>
    <property type="project" value="UniProtKB-KW"/>
</dbReference>
<dbReference type="FunFam" id="3.30.200.20:FF:000003">
    <property type="entry name" value="Non-specific serine/threonine protein kinase"/>
    <property type="match status" value="1"/>
</dbReference>
<comment type="catalytic activity">
    <reaction evidence="7">
        <text>L-threonyl-[protein] + ATP = O-phospho-L-threonyl-[protein] + ADP + H(+)</text>
        <dbReference type="Rhea" id="RHEA:46608"/>
        <dbReference type="Rhea" id="RHEA-COMP:11060"/>
        <dbReference type="Rhea" id="RHEA-COMP:11605"/>
        <dbReference type="ChEBI" id="CHEBI:15378"/>
        <dbReference type="ChEBI" id="CHEBI:30013"/>
        <dbReference type="ChEBI" id="CHEBI:30616"/>
        <dbReference type="ChEBI" id="CHEBI:61977"/>
        <dbReference type="ChEBI" id="CHEBI:456216"/>
        <dbReference type="EC" id="2.7.11.1"/>
    </reaction>
</comment>
<dbReference type="InterPro" id="IPR011009">
    <property type="entry name" value="Kinase-like_dom_sf"/>
</dbReference>
<evidence type="ECO:0000313" key="15">
    <source>
        <dbReference type="Proteomes" id="UP001149090"/>
    </source>
</evidence>
<gene>
    <name evidence="14" type="ORF">M0811_05800</name>
</gene>
<keyword evidence="6 9" id="KW-0067">ATP-binding</keyword>
<dbReference type="GO" id="GO:0035556">
    <property type="term" value="P:intracellular signal transduction"/>
    <property type="evidence" value="ECO:0007669"/>
    <property type="project" value="TreeGrafter"/>
</dbReference>
<evidence type="ECO:0000256" key="9">
    <source>
        <dbReference type="PROSITE-ProRule" id="PRU10141"/>
    </source>
</evidence>
<evidence type="ECO:0000256" key="11">
    <source>
        <dbReference type="SAM" id="Coils"/>
    </source>
</evidence>
<dbReference type="FunFam" id="1.10.510.10:FF:000571">
    <property type="entry name" value="Maternal embryonic leucine zipper kinase"/>
    <property type="match status" value="1"/>
</dbReference>
<dbReference type="GO" id="GO:0005524">
    <property type="term" value="F:ATP binding"/>
    <property type="evidence" value="ECO:0007669"/>
    <property type="project" value="UniProtKB-UniRule"/>
</dbReference>
<evidence type="ECO:0000256" key="10">
    <source>
        <dbReference type="RuleBase" id="RU000304"/>
    </source>
</evidence>
<dbReference type="EC" id="2.7.11.1" evidence="1"/>
<dbReference type="OMA" id="PETRINW"/>
<keyword evidence="2 10" id="KW-0723">Serine/threonine-protein kinase</keyword>
<dbReference type="OrthoDB" id="193931at2759"/>
<evidence type="ECO:0000256" key="7">
    <source>
        <dbReference type="ARBA" id="ARBA00047899"/>
    </source>
</evidence>
<proteinExistence type="inferred from homology"/>
<keyword evidence="4 9" id="KW-0547">Nucleotide-binding</keyword>
<comment type="catalytic activity">
    <reaction evidence="8">
        <text>L-seryl-[protein] + ATP = O-phospho-L-seryl-[protein] + ADP + H(+)</text>
        <dbReference type="Rhea" id="RHEA:17989"/>
        <dbReference type="Rhea" id="RHEA-COMP:9863"/>
        <dbReference type="Rhea" id="RHEA-COMP:11604"/>
        <dbReference type="ChEBI" id="CHEBI:15378"/>
        <dbReference type="ChEBI" id="CHEBI:29999"/>
        <dbReference type="ChEBI" id="CHEBI:30616"/>
        <dbReference type="ChEBI" id="CHEBI:83421"/>
        <dbReference type="ChEBI" id="CHEBI:456216"/>
        <dbReference type="EC" id="2.7.11.1"/>
    </reaction>
</comment>
<accession>A0A9Q0LS41</accession>
<dbReference type="PROSITE" id="PS50032">
    <property type="entry name" value="KA1"/>
    <property type="match status" value="1"/>
</dbReference>
<evidence type="ECO:0000256" key="2">
    <source>
        <dbReference type="ARBA" id="ARBA00022527"/>
    </source>
</evidence>
<keyword evidence="5 14" id="KW-0418">Kinase</keyword>
<dbReference type="EMBL" id="JAPDFW010000057">
    <property type="protein sequence ID" value="KAJ5077701.1"/>
    <property type="molecule type" value="Genomic_DNA"/>
</dbReference>
<evidence type="ECO:0000259" key="13">
    <source>
        <dbReference type="PROSITE" id="PS50032"/>
    </source>
</evidence>
<dbReference type="Pfam" id="PF00069">
    <property type="entry name" value="Pkinase"/>
    <property type="match status" value="1"/>
</dbReference>
<dbReference type="PANTHER" id="PTHR24346">
    <property type="entry name" value="MAP/MICROTUBULE AFFINITY-REGULATING KINASE"/>
    <property type="match status" value="1"/>
</dbReference>
<keyword evidence="3" id="KW-0808">Transferase</keyword>
<dbReference type="InterPro" id="IPR028375">
    <property type="entry name" value="KA1/Ssp2_C"/>
</dbReference>
<feature type="domain" description="KA1" evidence="13">
    <location>
        <begin position="437"/>
        <end position="489"/>
    </location>
</feature>
<evidence type="ECO:0000256" key="5">
    <source>
        <dbReference type="ARBA" id="ARBA00022777"/>
    </source>
</evidence>
<evidence type="ECO:0000256" key="1">
    <source>
        <dbReference type="ARBA" id="ARBA00012513"/>
    </source>
</evidence>